<dbReference type="Gene3D" id="1.10.530.10">
    <property type="match status" value="1"/>
</dbReference>
<dbReference type="EMBL" id="JAPDOD010000012">
    <property type="protein sequence ID" value="MDA0161393.1"/>
    <property type="molecule type" value="Genomic_DNA"/>
</dbReference>
<dbReference type="PANTHER" id="PTHR37423:SF2">
    <property type="entry name" value="MEMBRANE-BOUND LYTIC MUREIN TRANSGLYCOSYLASE C"/>
    <property type="match status" value="1"/>
</dbReference>
<dbReference type="CDD" id="cd00254">
    <property type="entry name" value="LT-like"/>
    <property type="match status" value="1"/>
</dbReference>
<dbReference type="SUPFAM" id="SSF53955">
    <property type="entry name" value="Lysozyme-like"/>
    <property type="match status" value="1"/>
</dbReference>
<evidence type="ECO:0000313" key="2">
    <source>
        <dbReference type="EMBL" id="MDA0161393.1"/>
    </source>
</evidence>
<comment type="caution">
    <text evidence="2">The sequence shown here is derived from an EMBL/GenBank/DDBJ whole genome shotgun (WGS) entry which is preliminary data.</text>
</comment>
<proteinExistence type="predicted"/>
<accession>A0A9X3MXV1</accession>
<sequence length="138" mass="14356">MLRTAAMRWNVSAKLLAAQIYAESSFNPFAVSKAGAQGIAQFMPETARGMGLDDAFDPEQAIDAQAHLMRDLLRQFGSVPLALAAYNAGPGPVQACGCVPNNGESPGYVARILGLMSGAGVPLPVGPAGTTLEVRLVR</sequence>
<dbReference type="Pfam" id="PF01464">
    <property type="entry name" value="SLT"/>
    <property type="match status" value="1"/>
</dbReference>
<reference evidence="2" key="1">
    <citation type="submission" date="2022-10" db="EMBL/GenBank/DDBJ databases">
        <title>The WGS of Solirubrobacter ginsenosidimutans DSM 21036.</title>
        <authorList>
            <person name="Jiang Z."/>
        </authorList>
    </citation>
    <scope>NUCLEOTIDE SEQUENCE</scope>
    <source>
        <strain evidence="2">DSM 21036</strain>
    </source>
</reference>
<evidence type="ECO:0000259" key="1">
    <source>
        <dbReference type="Pfam" id="PF01464"/>
    </source>
</evidence>
<dbReference type="PANTHER" id="PTHR37423">
    <property type="entry name" value="SOLUBLE LYTIC MUREIN TRANSGLYCOSYLASE-RELATED"/>
    <property type="match status" value="1"/>
</dbReference>
<dbReference type="InterPro" id="IPR023346">
    <property type="entry name" value="Lysozyme-like_dom_sf"/>
</dbReference>
<gene>
    <name evidence="2" type="ORF">OM076_14035</name>
</gene>
<organism evidence="2 3">
    <name type="scientific">Solirubrobacter ginsenosidimutans</name>
    <dbReference type="NCBI Taxonomy" id="490573"/>
    <lineage>
        <taxon>Bacteria</taxon>
        <taxon>Bacillati</taxon>
        <taxon>Actinomycetota</taxon>
        <taxon>Thermoleophilia</taxon>
        <taxon>Solirubrobacterales</taxon>
        <taxon>Solirubrobacteraceae</taxon>
        <taxon>Solirubrobacter</taxon>
    </lineage>
</organism>
<dbReference type="InterPro" id="IPR008258">
    <property type="entry name" value="Transglycosylase_SLT_dom_1"/>
</dbReference>
<protein>
    <submittedName>
        <fullName evidence="2">Lytic transglycosylase domain-containing protein</fullName>
    </submittedName>
</protein>
<dbReference type="AlphaFoldDB" id="A0A9X3MXV1"/>
<keyword evidence="3" id="KW-1185">Reference proteome</keyword>
<evidence type="ECO:0000313" key="3">
    <source>
        <dbReference type="Proteomes" id="UP001149140"/>
    </source>
</evidence>
<feature type="domain" description="Transglycosylase SLT" evidence="1">
    <location>
        <begin position="3"/>
        <end position="94"/>
    </location>
</feature>
<name>A0A9X3MXV1_9ACTN</name>
<dbReference type="Proteomes" id="UP001149140">
    <property type="component" value="Unassembled WGS sequence"/>
</dbReference>